<comment type="caution">
    <text evidence="3">The sequence shown here is derived from an EMBL/GenBank/DDBJ whole genome shotgun (WGS) entry which is preliminary data.</text>
</comment>
<feature type="compositionally biased region" description="Polar residues" evidence="1">
    <location>
        <begin position="226"/>
        <end position="269"/>
    </location>
</feature>
<proteinExistence type="predicted"/>
<keyword evidence="2" id="KW-0732">Signal</keyword>
<name>A0A5C6F7C8_9BACT</name>
<dbReference type="OrthoDB" id="255785at2"/>
<evidence type="ECO:0000256" key="2">
    <source>
        <dbReference type="SAM" id="SignalP"/>
    </source>
</evidence>
<evidence type="ECO:0000313" key="3">
    <source>
        <dbReference type="EMBL" id="TWU57613.1"/>
    </source>
</evidence>
<feature type="signal peptide" evidence="2">
    <location>
        <begin position="1"/>
        <end position="19"/>
    </location>
</feature>
<reference evidence="3 4" key="1">
    <citation type="submission" date="2019-02" db="EMBL/GenBank/DDBJ databases">
        <title>Deep-cultivation of Planctomycetes and their phenomic and genomic characterization uncovers novel biology.</title>
        <authorList>
            <person name="Wiegand S."/>
            <person name="Jogler M."/>
            <person name="Boedeker C."/>
            <person name="Pinto D."/>
            <person name="Vollmers J."/>
            <person name="Rivas-Marin E."/>
            <person name="Kohn T."/>
            <person name="Peeters S.H."/>
            <person name="Heuer A."/>
            <person name="Rast P."/>
            <person name="Oberbeckmann S."/>
            <person name="Bunk B."/>
            <person name="Jeske O."/>
            <person name="Meyerdierks A."/>
            <person name="Storesund J.E."/>
            <person name="Kallscheuer N."/>
            <person name="Luecker S."/>
            <person name="Lage O.M."/>
            <person name="Pohl T."/>
            <person name="Merkel B.J."/>
            <person name="Hornburger P."/>
            <person name="Mueller R.-W."/>
            <person name="Bruemmer F."/>
            <person name="Labrenz M."/>
            <person name="Spormann A.M."/>
            <person name="Op Den Camp H."/>
            <person name="Overmann J."/>
            <person name="Amann R."/>
            <person name="Jetten M.S.M."/>
            <person name="Mascher T."/>
            <person name="Medema M.H."/>
            <person name="Devos D.P."/>
            <person name="Kaster A.-K."/>
            <person name="Ovreas L."/>
            <person name="Rohde M."/>
            <person name="Galperin M.Y."/>
            <person name="Jogler C."/>
        </authorList>
    </citation>
    <scope>NUCLEOTIDE SEQUENCE [LARGE SCALE GENOMIC DNA]</scope>
    <source>
        <strain evidence="3 4">Poly59</strain>
    </source>
</reference>
<gene>
    <name evidence="3" type="ORF">Poly59_05200</name>
</gene>
<dbReference type="PROSITE" id="PS51257">
    <property type="entry name" value="PROKAR_LIPOPROTEIN"/>
    <property type="match status" value="1"/>
</dbReference>
<keyword evidence="4" id="KW-1185">Reference proteome</keyword>
<dbReference type="AlphaFoldDB" id="A0A5C6F7C8"/>
<dbReference type="Proteomes" id="UP000317977">
    <property type="component" value="Unassembled WGS sequence"/>
</dbReference>
<evidence type="ECO:0000256" key="1">
    <source>
        <dbReference type="SAM" id="MobiDB-lite"/>
    </source>
</evidence>
<sequence length="278" mass="28579" precursor="true">MQKIQLAMPLAAAALFTIGAVGLTGCRQTTGPVTAGSFGPVGPLSPVAPGQTPTLGPFGGNTRVTPPPTGSFTPQPNANIFAPTTQPQASFSDSAPNNAFGQAPIGSGVQTASWTETNATVPNPNQASATSPRTIDPRSGGMGVIDLTGAPNPPGYQPYTQFPPATVYPGYQQSSANQFQSITPASPNYSPQNSYAPQNYGAQAQPTLRPLTPPPSANPIDPGQIAASQTAETQWSTSQSSAQVNYPSGVATTLPSTAPIQTAQQSSDLQWRRPGTQY</sequence>
<feature type="compositionally biased region" description="Polar residues" evidence="1">
    <location>
        <begin position="171"/>
        <end position="206"/>
    </location>
</feature>
<dbReference type="RefSeq" id="WP_146532486.1">
    <property type="nucleotide sequence ID" value="NZ_SJPX01000001.1"/>
</dbReference>
<feature type="region of interest" description="Disordered" evidence="1">
    <location>
        <begin position="118"/>
        <end position="278"/>
    </location>
</feature>
<feature type="chain" id="PRO_5022992611" evidence="2">
    <location>
        <begin position="20"/>
        <end position="278"/>
    </location>
</feature>
<feature type="compositionally biased region" description="Polar residues" evidence="1">
    <location>
        <begin position="118"/>
        <end position="133"/>
    </location>
</feature>
<evidence type="ECO:0000313" key="4">
    <source>
        <dbReference type="Proteomes" id="UP000317977"/>
    </source>
</evidence>
<organism evidence="3 4">
    <name type="scientific">Rubripirellula reticaptiva</name>
    <dbReference type="NCBI Taxonomy" id="2528013"/>
    <lineage>
        <taxon>Bacteria</taxon>
        <taxon>Pseudomonadati</taxon>
        <taxon>Planctomycetota</taxon>
        <taxon>Planctomycetia</taxon>
        <taxon>Pirellulales</taxon>
        <taxon>Pirellulaceae</taxon>
        <taxon>Rubripirellula</taxon>
    </lineage>
</organism>
<protein>
    <submittedName>
        <fullName evidence="3">Uncharacterized protein</fullName>
    </submittedName>
</protein>
<dbReference type="EMBL" id="SJPX01000001">
    <property type="protein sequence ID" value="TWU57613.1"/>
    <property type="molecule type" value="Genomic_DNA"/>
</dbReference>
<accession>A0A5C6F7C8</accession>